<reference evidence="4 5" key="1">
    <citation type="submission" date="2016-06" db="EMBL/GenBank/DDBJ databases">
        <authorList>
            <person name="Kjaerup R.B."/>
            <person name="Dalgaard T.S."/>
            <person name="Juul-Madsen H.R."/>
        </authorList>
    </citation>
    <scope>NUCLEOTIDE SEQUENCE [LARGE SCALE GENOMIC DNA]</scope>
    <source>
        <strain evidence="4 5">1165133.8</strain>
    </source>
</reference>
<comment type="caution">
    <text evidence="4">The sequence shown here is derived from an EMBL/GenBank/DDBJ whole genome shotgun (WGS) entry which is preliminary data.</text>
</comment>
<dbReference type="Pfam" id="PF00583">
    <property type="entry name" value="Acetyltransf_1"/>
    <property type="match status" value="1"/>
</dbReference>
<dbReference type="Gene3D" id="3.40.630.30">
    <property type="match status" value="1"/>
</dbReference>
<keyword evidence="1 4" id="KW-0808">Transferase</keyword>
<organism evidence="4 5">
    <name type="scientific">Mycobacterium asiaticum</name>
    <dbReference type="NCBI Taxonomy" id="1790"/>
    <lineage>
        <taxon>Bacteria</taxon>
        <taxon>Bacillati</taxon>
        <taxon>Actinomycetota</taxon>
        <taxon>Actinomycetes</taxon>
        <taxon>Mycobacteriales</taxon>
        <taxon>Mycobacteriaceae</taxon>
        <taxon>Mycobacterium</taxon>
    </lineage>
</organism>
<evidence type="ECO:0000256" key="2">
    <source>
        <dbReference type="ARBA" id="ARBA00023315"/>
    </source>
</evidence>
<proteinExistence type="predicted"/>
<evidence type="ECO:0000313" key="4">
    <source>
        <dbReference type="EMBL" id="OBK27983.1"/>
    </source>
</evidence>
<accession>A0A1A3P148</accession>
<name>A0A1A3P148_MYCAS</name>
<keyword evidence="2" id="KW-0012">Acyltransferase</keyword>
<dbReference type="InterPro" id="IPR000182">
    <property type="entry name" value="GNAT_dom"/>
</dbReference>
<evidence type="ECO:0000256" key="1">
    <source>
        <dbReference type="ARBA" id="ARBA00022679"/>
    </source>
</evidence>
<dbReference type="InterPro" id="IPR050832">
    <property type="entry name" value="Bact_Acetyltransf"/>
</dbReference>
<dbReference type="AlphaFoldDB" id="A0A1A3P148"/>
<dbReference type="RefSeq" id="WP_065143794.1">
    <property type="nucleotide sequence ID" value="NZ_LZLS01000086.1"/>
</dbReference>
<gene>
    <name evidence="4" type="ORF">A5634_21325</name>
</gene>
<dbReference type="InterPro" id="IPR016181">
    <property type="entry name" value="Acyl_CoA_acyltransferase"/>
</dbReference>
<dbReference type="PROSITE" id="PS51186">
    <property type="entry name" value="GNAT"/>
    <property type="match status" value="1"/>
</dbReference>
<sequence>MHVAVARAGDADELAEIAARTFTLACPPAVTAENVASFVNAKLSRARFAEYLADPDRSILAGRHDGRIVGYAMLIRDGDGEREGESAELSKLYVLPEWHGTGVAATLMEAVLVRAAAWGARSVWLGVNQENQRAQRFYVKSGFVVSGTRTFRLGTHVENDYVMTRAVAR</sequence>
<evidence type="ECO:0000259" key="3">
    <source>
        <dbReference type="PROSITE" id="PS51186"/>
    </source>
</evidence>
<evidence type="ECO:0000313" key="5">
    <source>
        <dbReference type="Proteomes" id="UP000093928"/>
    </source>
</evidence>
<dbReference type="SUPFAM" id="SSF55729">
    <property type="entry name" value="Acyl-CoA N-acyltransferases (Nat)"/>
    <property type="match status" value="1"/>
</dbReference>
<dbReference type="Proteomes" id="UP000093928">
    <property type="component" value="Unassembled WGS sequence"/>
</dbReference>
<protein>
    <submittedName>
        <fullName evidence="4">GNAT family acetyltransferase</fullName>
    </submittedName>
</protein>
<dbReference type="CDD" id="cd04301">
    <property type="entry name" value="NAT_SF"/>
    <property type="match status" value="1"/>
</dbReference>
<dbReference type="GO" id="GO:0016747">
    <property type="term" value="F:acyltransferase activity, transferring groups other than amino-acyl groups"/>
    <property type="evidence" value="ECO:0007669"/>
    <property type="project" value="InterPro"/>
</dbReference>
<dbReference type="EMBL" id="LZLS01000086">
    <property type="protein sequence ID" value="OBK27983.1"/>
    <property type="molecule type" value="Genomic_DNA"/>
</dbReference>
<dbReference type="PANTHER" id="PTHR43877">
    <property type="entry name" value="AMINOALKYLPHOSPHONATE N-ACETYLTRANSFERASE-RELATED-RELATED"/>
    <property type="match status" value="1"/>
</dbReference>
<feature type="domain" description="N-acetyltransferase" evidence="3">
    <location>
        <begin position="1"/>
        <end position="168"/>
    </location>
</feature>